<dbReference type="Proteomes" id="UP000033725">
    <property type="component" value="Unassembled WGS sequence"/>
</dbReference>
<evidence type="ECO:0000313" key="6">
    <source>
        <dbReference type="EMBL" id="KJL19704.1"/>
    </source>
</evidence>
<keyword evidence="2 5" id="KW-0812">Transmembrane</keyword>
<dbReference type="Pfam" id="PF02361">
    <property type="entry name" value="CbiQ"/>
    <property type="match status" value="1"/>
</dbReference>
<sequence length="197" mass="20803">MIALYHPGTGIVHRAPAALKLGLLAVGALVLSLYPHDAVSIAVALLVVAGLYVVSGLGFRVLLAEMWRLRWIVIVLAAALLIFVSPQAAWISTGRVVAVLLLAGLLTLTTRMSALLDVLQNLLRPVRRLGVDPEEVALTISLTLTTVPVIAGFAARVREAELARDARLGIRTVVPLLVLALRHADDVGDALAARGLG</sequence>
<proteinExistence type="predicted"/>
<dbReference type="InterPro" id="IPR003339">
    <property type="entry name" value="ABC/ECF_trnsptr_transmembrane"/>
</dbReference>
<name>A0A0F0KH15_9MICO</name>
<comment type="subcellular location">
    <subcellularLocation>
        <location evidence="1">Membrane</location>
        <topology evidence="1">Multi-pass membrane protein</topology>
    </subcellularLocation>
</comment>
<accession>A0A0F0KH15</accession>
<dbReference type="AlphaFoldDB" id="A0A0F0KH15"/>
<keyword evidence="4 5" id="KW-0472">Membrane</keyword>
<feature type="transmembrane region" description="Helical" evidence="5">
    <location>
        <begin position="41"/>
        <end position="63"/>
    </location>
</feature>
<evidence type="ECO:0000256" key="1">
    <source>
        <dbReference type="ARBA" id="ARBA00004141"/>
    </source>
</evidence>
<dbReference type="GO" id="GO:0005886">
    <property type="term" value="C:plasma membrane"/>
    <property type="evidence" value="ECO:0007669"/>
    <property type="project" value="UniProtKB-ARBA"/>
</dbReference>
<comment type="caution">
    <text evidence="6">The sequence shown here is derived from an EMBL/GenBank/DDBJ whole genome shotgun (WGS) entry which is preliminary data.</text>
</comment>
<feature type="transmembrane region" description="Helical" evidence="5">
    <location>
        <begin position="17"/>
        <end position="34"/>
    </location>
</feature>
<keyword evidence="3 5" id="KW-1133">Transmembrane helix</keyword>
<protein>
    <submittedName>
        <fullName evidence="6">Energy-coupling factor transporter transmembrane protein BioN</fullName>
    </submittedName>
</protein>
<reference evidence="6 7" key="1">
    <citation type="submission" date="2015-02" db="EMBL/GenBank/DDBJ databases">
        <title>Draft genome sequences of ten Microbacterium spp. with emphasis on heavy metal contaminated environments.</title>
        <authorList>
            <person name="Corretto E."/>
        </authorList>
    </citation>
    <scope>NUCLEOTIDE SEQUENCE [LARGE SCALE GENOMIC DNA]</scope>
    <source>
        <strain evidence="6 7">BEL163</strain>
    </source>
</reference>
<feature type="transmembrane region" description="Helical" evidence="5">
    <location>
        <begin position="136"/>
        <end position="157"/>
    </location>
</feature>
<evidence type="ECO:0000256" key="5">
    <source>
        <dbReference type="SAM" id="Phobius"/>
    </source>
</evidence>
<evidence type="ECO:0000256" key="4">
    <source>
        <dbReference type="ARBA" id="ARBA00023136"/>
    </source>
</evidence>
<dbReference type="EMBL" id="JYIV01000029">
    <property type="protein sequence ID" value="KJL19704.1"/>
    <property type="molecule type" value="Genomic_DNA"/>
</dbReference>
<dbReference type="RefSeq" id="WP_045264859.1">
    <property type="nucleotide sequence ID" value="NZ_JYIV01000029.1"/>
</dbReference>
<dbReference type="CDD" id="cd16914">
    <property type="entry name" value="EcfT"/>
    <property type="match status" value="1"/>
</dbReference>
<gene>
    <name evidence="6" type="primary">bioN</name>
    <name evidence="6" type="ORF">RN51_03048</name>
</gene>
<dbReference type="PATRIC" id="fig|82380.10.peg.3055"/>
<evidence type="ECO:0000256" key="2">
    <source>
        <dbReference type="ARBA" id="ARBA00022692"/>
    </source>
</evidence>
<feature type="transmembrane region" description="Helical" evidence="5">
    <location>
        <begin position="96"/>
        <end position="116"/>
    </location>
</feature>
<evidence type="ECO:0000313" key="7">
    <source>
        <dbReference type="Proteomes" id="UP000033725"/>
    </source>
</evidence>
<feature type="transmembrane region" description="Helical" evidence="5">
    <location>
        <begin position="69"/>
        <end position="89"/>
    </location>
</feature>
<dbReference type="OrthoDB" id="509049at2"/>
<organism evidence="6 7">
    <name type="scientific">Microbacterium oxydans</name>
    <dbReference type="NCBI Taxonomy" id="82380"/>
    <lineage>
        <taxon>Bacteria</taxon>
        <taxon>Bacillati</taxon>
        <taxon>Actinomycetota</taxon>
        <taxon>Actinomycetes</taxon>
        <taxon>Micrococcales</taxon>
        <taxon>Microbacteriaceae</taxon>
        <taxon>Microbacterium</taxon>
    </lineage>
</organism>
<evidence type="ECO:0000256" key="3">
    <source>
        <dbReference type="ARBA" id="ARBA00022989"/>
    </source>
</evidence>